<accession>A0ABY6Z1D4</accession>
<proteinExistence type="predicted"/>
<protein>
    <submittedName>
        <fullName evidence="1">Uncharacterized protein</fullName>
    </submittedName>
</protein>
<gene>
    <name evidence="1" type="ORF">NZD86_20370</name>
</gene>
<keyword evidence="2" id="KW-1185">Reference proteome</keyword>
<evidence type="ECO:0000313" key="1">
    <source>
        <dbReference type="EMBL" id="WAH36534.1"/>
    </source>
</evidence>
<sequence>MDIAVRQAVEGDIALVAALDHLVLGSPERRHLLANHVRDGHTWVALQLYYTTIQ</sequence>
<reference evidence="1" key="1">
    <citation type="submission" date="2022-08" db="EMBL/GenBank/DDBJ databases">
        <title>Alicyclobacillus dauci DSM2870, complete genome.</title>
        <authorList>
            <person name="Wang Q."/>
            <person name="Cai R."/>
            <person name="Wang Z."/>
        </authorList>
    </citation>
    <scope>NUCLEOTIDE SEQUENCE</scope>
    <source>
        <strain evidence="1">DSM 28700</strain>
    </source>
</reference>
<dbReference type="RefSeq" id="WP_268043886.1">
    <property type="nucleotide sequence ID" value="NZ_CP104064.1"/>
</dbReference>
<evidence type="ECO:0000313" key="2">
    <source>
        <dbReference type="Proteomes" id="UP001164803"/>
    </source>
</evidence>
<organism evidence="1 2">
    <name type="scientific">Alicyclobacillus dauci</name>
    <dbReference type="NCBI Taxonomy" id="1475485"/>
    <lineage>
        <taxon>Bacteria</taxon>
        <taxon>Bacillati</taxon>
        <taxon>Bacillota</taxon>
        <taxon>Bacilli</taxon>
        <taxon>Bacillales</taxon>
        <taxon>Alicyclobacillaceae</taxon>
        <taxon>Alicyclobacillus</taxon>
    </lineage>
</organism>
<name>A0ABY6Z1D4_9BACL</name>
<dbReference type="EMBL" id="CP104064">
    <property type="protein sequence ID" value="WAH36534.1"/>
    <property type="molecule type" value="Genomic_DNA"/>
</dbReference>
<dbReference type="Proteomes" id="UP001164803">
    <property type="component" value="Chromosome"/>
</dbReference>